<name>A0A0D2JF07_9BACT</name>
<sequence length="185" mass="21346">MQFFKIICICALSASLCAMEQKYAPSRPLAQESKYLLWSNYKDEWIKLILYGVNCLTQYNPIKNINIDYSEQDFQSFSSGAPERWLVKSYIGTDGISIVDKLTEKVIYELEPIAYKNLKALILTEDYQLIRITSTNEVVQSDLGDIQNIYDGVLELTGDQIKYLIEGYNKHKSFSYLDQYISSVQ</sequence>
<reference evidence="1 2" key="1">
    <citation type="journal article" date="2013" name="Proc. Natl. Acad. Sci. U.S.A.">
        <title>Candidate phylum TM6 genome recovered from a hospital sink biofilm provides genomic insights into this uncultivated phylum.</title>
        <authorList>
            <person name="McLean J.S."/>
            <person name="Lombardo M.J."/>
            <person name="Badger J.H."/>
            <person name="Edlund A."/>
            <person name="Novotny M."/>
            <person name="Yee-Greenbaum J."/>
            <person name="Vyahhi N."/>
            <person name="Hall A.P."/>
            <person name="Yang Y."/>
            <person name="Dupont C.L."/>
            <person name="Ziegler M.G."/>
            <person name="Chitsaz H."/>
            <person name="Allen A.E."/>
            <person name="Yooseph S."/>
            <person name="Tesler G."/>
            <person name="Pevzner P.A."/>
            <person name="Friedman R.M."/>
            <person name="Nealson K.H."/>
            <person name="Venter J.C."/>
            <person name="Lasken R.S."/>
        </authorList>
    </citation>
    <scope>NUCLEOTIDE SEQUENCE [LARGE SCALE GENOMIC DNA]</scope>
    <source>
        <strain evidence="1 2">TM6SC1</strain>
    </source>
</reference>
<organism evidence="1 2">
    <name type="scientific">candidate division TM6 bacterium JCVI TM6SC1</name>
    <dbReference type="NCBI Taxonomy" id="1306947"/>
    <lineage>
        <taxon>Bacteria</taxon>
        <taxon>Candidatus Babelota</taxon>
        <taxon>Vermiphilus</taxon>
    </lineage>
</organism>
<evidence type="ECO:0000313" key="2">
    <source>
        <dbReference type="Proteomes" id="UP000032214"/>
    </source>
</evidence>
<keyword evidence="2" id="KW-1185">Reference proteome</keyword>
<accession>A0A0D2JF07</accession>
<evidence type="ECO:0000313" key="1">
    <source>
        <dbReference type="EMBL" id="KIX85626.1"/>
    </source>
</evidence>
<proteinExistence type="predicted"/>
<dbReference type="EMBL" id="ARQD01000001">
    <property type="protein sequence ID" value="KIX85626.1"/>
    <property type="molecule type" value="Genomic_DNA"/>
</dbReference>
<protein>
    <submittedName>
        <fullName evidence="1">Uncharacterized protein</fullName>
    </submittedName>
</protein>
<gene>
    <name evidence="1" type="ORF">J120_01610</name>
</gene>
<dbReference type="AlphaFoldDB" id="A0A0D2JF07"/>
<dbReference type="Proteomes" id="UP000032214">
    <property type="component" value="Unassembled WGS sequence"/>
</dbReference>
<comment type="caution">
    <text evidence="1">The sequence shown here is derived from an EMBL/GenBank/DDBJ whole genome shotgun (WGS) entry which is preliminary data.</text>
</comment>